<dbReference type="InterPro" id="IPR004474">
    <property type="entry name" value="LytR_CpsA_psr"/>
</dbReference>
<evidence type="ECO:0000256" key="2">
    <source>
        <dbReference type="ARBA" id="ARBA00006068"/>
    </source>
</evidence>
<dbReference type="PANTHER" id="PTHR33392:SF8">
    <property type="entry name" value="REGULATORY PROTEIN MSRR"/>
    <property type="match status" value="1"/>
</dbReference>
<evidence type="ECO:0000256" key="4">
    <source>
        <dbReference type="ARBA" id="ARBA00022692"/>
    </source>
</evidence>
<comment type="similarity">
    <text evidence="2">Belongs to the LytR/CpsA/Psr (LCP) family.</text>
</comment>
<comment type="caution">
    <text evidence="15">The sequence shown here is derived from an EMBL/GenBank/DDBJ whole genome shotgun (WGS) entry which is preliminary data.</text>
</comment>
<dbReference type="NCBIfam" id="TIGR00350">
    <property type="entry name" value="lytR_cpsA_psr"/>
    <property type="match status" value="1"/>
</dbReference>
<dbReference type="InterPro" id="IPR050922">
    <property type="entry name" value="LytR/CpsA/Psr_CW_biosynth"/>
</dbReference>
<dbReference type="Pfam" id="PF03816">
    <property type="entry name" value="LytR_cpsA_psr"/>
    <property type="match status" value="1"/>
</dbReference>
<dbReference type="GO" id="GO:0005886">
    <property type="term" value="C:plasma membrane"/>
    <property type="evidence" value="ECO:0007669"/>
    <property type="project" value="UniProtKB-SubCell"/>
</dbReference>
<feature type="compositionally biased region" description="Basic and acidic residues" evidence="12">
    <location>
        <begin position="19"/>
        <end position="29"/>
    </location>
</feature>
<dbReference type="AlphaFoldDB" id="A0A430AJH4"/>
<evidence type="ECO:0000256" key="8">
    <source>
        <dbReference type="ARBA" id="ARBA00023136"/>
    </source>
</evidence>
<accession>A0A430AJH4</accession>
<dbReference type="Proteomes" id="UP000288669">
    <property type="component" value="Unassembled WGS sequence"/>
</dbReference>
<protein>
    <recommendedName>
        <fullName evidence="11">Regulatory protein MsrR</fullName>
    </recommendedName>
</protein>
<keyword evidence="5" id="KW-0735">Signal-anchor</keyword>
<keyword evidence="6 13" id="KW-1133">Transmembrane helix</keyword>
<evidence type="ECO:0000256" key="6">
    <source>
        <dbReference type="ARBA" id="ARBA00022989"/>
    </source>
</evidence>
<evidence type="ECO:0000256" key="10">
    <source>
        <dbReference type="ARBA" id="ARBA00037178"/>
    </source>
</evidence>
<gene>
    <name evidence="15" type="ORF">CBF30_02850</name>
</gene>
<dbReference type="PANTHER" id="PTHR33392">
    <property type="entry name" value="POLYISOPRENYL-TEICHOIC ACID--PEPTIDOGLYCAN TEICHOIC ACID TRANSFERASE TAGU"/>
    <property type="match status" value="1"/>
</dbReference>
<keyword evidence="3" id="KW-1003">Cell membrane</keyword>
<evidence type="ECO:0000256" key="3">
    <source>
        <dbReference type="ARBA" id="ARBA00022475"/>
    </source>
</evidence>
<name>A0A430AJH4_9ENTE</name>
<feature type="region of interest" description="Disordered" evidence="12">
    <location>
        <begin position="1"/>
        <end position="37"/>
    </location>
</feature>
<dbReference type="Gene3D" id="3.40.630.190">
    <property type="entry name" value="LCP protein"/>
    <property type="match status" value="1"/>
</dbReference>
<evidence type="ECO:0000256" key="11">
    <source>
        <dbReference type="ARBA" id="ARBA00040752"/>
    </source>
</evidence>
<evidence type="ECO:0000313" key="15">
    <source>
        <dbReference type="EMBL" id="RSU08199.1"/>
    </source>
</evidence>
<sequence>MSRMDRYNQPSVQENQQSMERRQQQSEHHHPPKKKRKKRHLFRNILLLLFLLLLVFGGYSYASYKKGLESAKNDKSIPQIKVDEFNGEASSDGSVNILLLGSDSRGADQGRSDTIMVAHYSKNSKTPKLISFMRDTYVNIPGVGYNKINAAYSYGGPDLVRKTLKNMFGISIQYYAIVNFESFPKVIDTLLPSGVKINAEKDLDLDQVFIKKGWQSMTGKQALQYARFRHDEEGDFGRVRRQQQVMTAIMKQAVSPKSLFTFAEAVGKVQGYTTTDIPNSFYLSVAKDFVIGSVNPLEKMTVPVDDSWSYENYTSVGSVLSIDELKNKLAVQKFVND</sequence>
<feature type="domain" description="Cell envelope-related transcriptional attenuator" evidence="14">
    <location>
        <begin position="111"/>
        <end position="253"/>
    </location>
</feature>
<evidence type="ECO:0000256" key="9">
    <source>
        <dbReference type="ARBA" id="ARBA00023163"/>
    </source>
</evidence>
<feature type="transmembrane region" description="Helical" evidence="13">
    <location>
        <begin position="41"/>
        <end position="62"/>
    </location>
</feature>
<evidence type="ECO:0000256" key="13">
    <source>
        <dbReference type="SAM" id="Phobius"/>
    </source>
</evidence>
<evidence type="ECO:0000256" key="12">
    <source>
        <dbReference type="SAM" id="MobiDB-lite"/>
    </source>
</evidence>
<evidence type="ECO:0000256" key="5">
    <source>
        <dbReference type="ARBA" id="ARBA00022968"/>
    </source>
</evidence>
<dbReference type="EMBL" id="NGJZ01000001">
    <property type="protein sequence ID" value="RSU08199.1"/>
    <property type="molecule type" value="Genomic_DNA"/>
</dbReference>
<organism evidence="15 16">
    <name type="scientific">Vagococcus entomophilus</name>
    <dbReference type="NCBI Taxonomy" id="1160095"/>
    <lineage>
        <taxon>Bacteria</taxon>
        <taxon>Bacillati</taxon>
        <taxon>Bacillota</taxon>
        <taxon>Bacilli</taxon>
        <taxon>Lactobacillales</taxon>
        <taxon>Enterococcaceae</taxon>
        <taxon>Vagococcus</taxon>
    </lineage>
</organism>
<keyword evidence="4 13" id="KW-0812">Transmembrane</keyword>
<comment type="function">
    <text evidence="10">Involved in SarA attenuation. Affects resistance to oxacillin and teicoplanin, as well as the synthesis of virulence factors.</text>
</comment>
<proteinExistence type="inferred from homology"/>
<reference evidence="15 16" key="1">
    <citation type="submission" date="2017-05" db="EMBL/GenBank/DDBJ databases">
        <title>Vagococcus spp. assemblies.</title>
        <authorList>
            <person name="Gulvik C.A."/>
        </authorList>
    </citation>
    <scope>NUCLEOTIDE SEQUENCE [LARGE SCALE GENOMIC DNA]</scope>
    <source>
        <strain evidence="15 16">DSM 24756</strain>
    </source>
</reference>
<dbReference type="RefSeq" id="WP_245974989.1">
    <property type="nucleotide sequence ID" value="NZ_JBHLWU010000001.1"/>
</dbReference>
<keyword evidence="8 13" id="KW-0472">Membrane</keyword>
<keyword evidence="16" id="KW-1185">Reference proteome</keyword>
<keyword evidence="7" id="KW-0805">Transcription regulation</keyword>
<keyword evidence="9" id="KW-0804">Transcription</keyword>
<comment type="subcellular location">
    <subcellularLocation>
        <location evidence="1">Cell membrane</location>
        <topology evidence="1">Single-pass type II membrane protein</topology>
    </subcellularLocation>
</comment>
<evidence type="ECO:0000313" key="16">
    <source>
        <dbReference type="Proteomes" id="UP000288669"/>
    </source>
</evidence>
<evidence type="ECO:0000259" key="14">
    <source>
        <dbReference type="Pfam" id="PF03816"/>
    </source>
</evidence>
<evidence type="ECO:0000256" key="1">
    <source>
        <dbReference type="ARBA" id="ARBA00004401"/>
    </source>
</evidence>
<evidence type="ECO:0000256" key="7">
    <source>
        <dbReference type="ARBA" id="ARBA00023015"/>
    </source>
</evidence>